<dbReference type="RefSeq" id="XP_022080953.1">
    <property type="nucleotide sequence ID" value="XM_022225261.1"/>
</dbReference>
<dbReference type="SUPFAM" id="SSF49265">
    <property type="entry name" value="Fibronectin type III"/>
    <property type="match status" value="1"/>
</dbReference>
<dbReference type="Proteomes" id="UP000694845">
    <property type="component" value="Unplaced"/>
</dbReference>
<dbReference type="AlphaFoldDB" id="A0A8B7XJH9"/>
<sequence>MVILNSRKKARAPPIFTQQPSESVYYFSDYDGKPTPVTLPCQATGSHPISYRWERNGVPISHGPSHTGELVLNPAQETDAGNYICFAANDLGTAVSTTARVQYSYLGYFIGEAQSYSIIEGLLLTVPCEAPDGHPAPIIFWVDGNDRPLFANGSWWNPDRNLVQDDAGNLVFLAALSSDQGNYTCRVRSPTIPVFSPFSARKGVRVERGSEGVPMQPPTILGGAGVIHTLQGEDVQMYCLASGNPVPEVIWSREQQPSFSQVTGPVLSLRNVTQDHEGEYKCAASSEQGHVEATTILHVEGKVFPSLVVSDETPVPEVIWSREQQPSFSQVAGPVLSLRNVTLDHEGEYKCAASSEQGHVEATTILHVEAAPYWIVKPRDTDIYDGKTANLLCEAGGEPAPNIKWMANGEHKPEHDGKPSISVENMEVYQCVASNKHGSIIANAILNVTAAPLIAPSDVVASRIGTSTMTVEWNLLTSADVEGYKVFYWTQGGRETPQIKTVGGRTNKVTIDGLEQGTTYFVKVKGYSSEGDGVASQIEVAKPGERQISTPGSASSVTQSLLLVLFALFFTVYLH</sequence>
<dbReference type="Pfam" id="PF13927">
    <property type="entry name" value="Ig_3"/>
    <property type="match status" value="3"/>
</dbReference>
<dbReference type="GO" id="GO:0007156">
    <property type="term" value="P:homophilic cell adhesion via plasma membrane adhesion molecules"/>
    <property type="evidence" value="ECO:0007669"/>
    <property type="project" value="TreeGrafter"/>
</dbReference>
<dbReference type="PANTHER" id="PTHR10075:SF105">
    <property type="entry name" value="COILED-COIL DOMAIN CONTAINING 141"/>
    <property type="match status" value="1"/>
</dbReference>
<dbReference type="SMART" id="SM00408">
    <property type="entry name" value="IGc2"/>
    <property type="match status" value="5"/>
</dbReference>
<dbReference type="SUPFAM" id="SSF48726">
    <property type="entry name" value="Immunoglobulin"/>
    <property type="match status" value="5"/>
</dbReference>
<name>A0A8B7XJH9_ACAPL</name>
<dbReference type="Pfam" id="PF00041">
    <property type="entry name" value="fn3"/>
    <property type="match status" value="1"/>
</dbReference>
<dbReference type="Gene3D" id="2.60.40.10">
    <property type="entry name" value="Immunoglobulins"/>
    <property type="match status" value="6"/>
</dbReference>
<gene>
    <name evidence="5" type="primary">LOC110973987</name>
</gene>
<dbReference type="PROSITE" id="PS50853">
    <property type="entry name" value="FN3"/>
    <property type="match status" value="1"/>
</dbReference>
<feature type="domain" description="Ig-like" evidence="2">
    <location>
        <begin position="14"/>
        <end position="102"/>
    </location>
</feature>
<feature type="domain" description="Fibronectin type-III" evidence="3">
    <location>
        <begin position="455"/>
        <end position="546"/>
    </location>
</feature>
<dbReference type="PANTHER" id="PTHR10075">
    <property type="entry name" value="BASIGIN RELATED"/>
    <property type="match status" value="1"/>
</dbReference>
<dbReference type="GO" id="GO:0070593">
    <property type="term" value="P:dendrite self-avoidance"/>
    <property type="evidence" value="ECO:0007669"/>
    <property type="project" value="TreeGrafter"/>
</dbReference>
<dbReference type="InterPro" id="IPR013783">
    <property type="entry name" value="Ig-like_fold"/>
</dbReference>
<dbReference type="GO" id="GO:0030424">
    <property type="term" value="C:axon"/>
    <property type="evidence" value="ECO:0007669"/>
    <property type="project" value="TreeGrafter"/>
</dbReference>
<evidence type="ECO:0000313" key="5">
    <source>
        <dbReference type="RefSeq" id="XP_022080953.1"/>
    </source>
</evidence>
<feature type="domain" description="Ig-like" evidence="2">
    <location>
        <begin position="120"/>
        <end position="196"/>
    </location>
</feature>
<reference evidence="5" key="1">
    <citation type="submission" date="2025-08" db="UniProtKB">
        <authorList>
            <consortium name="RefSeq"/>
        </authorList>
    </citation>
    <scope>IDENTIFICATION</scope>
</reference>
<evidence type="ECO:0000313" key="4">
    <source>
        <dbReference type="Proteomes" id="UP000694845"/>
    </source>
</evidence>
<protein>
    <submittedName>
        <fullName evidence="5">Contactin-1-like</fullName>
    </submittedName>
</protein>
<feature type="domain" description="Ig-like" evidence="2">
    <location>
        <begin position="372"/>
        <end position="447"/>
    </location>
</feature>
<dbReference type="OrthoDB" id="6138780at2759"/>
<organism evidence="4 5">
    <name type="scientific">Acanthaster planci</name>
    <name type="common">Crown-of-thorns starfish</name>
    <dbReference type="NCBI Taxonomy" id="133434"/>
    <lineage>
        <taxon>Eukaryota</taxon>
        <taxon>Metazoa</taxon>
        <taxon>Echinodermata</taxon>
        <taxon>Eleutherozoa</taxon>
        <taxon>Asterozoa</taxon>
        <taxon>Asteroidea</taxon>
        <taxon>Valvatacea</taxon>
        <taxon>Valvatida</taxon>
        <taxon>Acanthasteridae</taxon>
        <taxon>Acanthaster</taxon>
    </lineage>
</organism>
<dbReference type="InterPro" id="IPR003961">
    <property type="entry name" value="FN3_dom"/>
</dbReference>
<proteinExistence type="predicted"/>
<dbReference type="OMA" id="DHEGEYK"/>
<dbReference type="GeneID" id="110973987"/>
<dbReference type="GO" id="GO:0005886">
    <property type="term" value="C:plasma membrane"/>
    <property type="evidence" value="ECO:0007669"/>
    <property type="project" value="TreeGrafter"/>
</dbReference>
<evidence type="ECO:0000256" key="1">
    <source>
        <dbReference type="ARBA" id="ARBA00023319"/>
    </source>
</evidence>
<dbReference type="InterPro" id="IPR003598">
    <property type="entry name" value="Ig_sub2"/>
</dbReference>
<accession>A0A8B7XJH9</accession>
<keyword evidence="4" id="KW-1185">Reference proteome</keyword>
<feature type="domain" description="Ig-like" evidence="2">
    <location>
        <begin position="309"/>
        <end position="361"/>
    </location>
</feature>
<evidence type="ECO:0000259" key="2">
    <source>
        <dbReference type="PROSITE" id="PS50835"/>
    </source>
</evidence>
<dbReference type="CDD" id="cd00063">
    <property type="entry name" value="FN3"/>
    <property type="match status" value="1"/>
</dbReference>
<evidence type="ECO:0000259" key="3">
    <source>
        <dbReference type="PROSITE" id="PS50853"/>
    </source>
</evidence>
<dbReference type="SMART" id="SM00409">
    <property type="entry name" value="IG"/>
    <property type="match status" value="5"/>
</dbReference>
<dbReference type="GO" id="GO:0007411">
    <property type="term" value="P:axon guidance"/>
    <property type="evidence" value="ECO:0007669"/>
    <property type="project" value="TreeGrafter"/>
</dbReference>
<dbReference type="KEGG" id="aplc:110973987"/>
<feature type="domain" description="Ig-like" evidence="2">
    <location>
        <begin position="218"/>
        <end position="292"/>
    </location>
</feature>
<dbReference type="InterPro" id="IPR036116">
    <property type="entry name" value="FN3_sf"/>
</dbReference>
<dbReference type="PROSITE" id="PS50835">
    <property type="entry name" value="IG_LIKE"/>
    <property type="match status" value="5"/>
</dbReference>
<dbReference type="InterPro" id="IPR007110">
    <property type="entry name" value="Ig-like_dom"/>
</dbReference>
<dbReference type="InterPro" id="IPR036179">
    <property type="entry name" value="Ig-like_dom_sf"/>
</dbReference>
<keyword evidence="1" id="KW-0393">Immunoglobulin domain</keyword>
<dbReference type="GO" id="GO:0098632">
    <property type="term" value="F:cell-cell adhesion mediator activity"/>
    <property type="evidence" value="ECO:0007669"/>
    <property type="project" value="TreeGrafter"/>
</dbReference>
<dbReference type="InterPro" id="IPR003599">
    <property type="entry name" value="Ig_sub"/>
</dbReference>
<dbReference type="SMART" id="SM00060">
    <property type="entry name" value="FN3"/>
    <property type="match status" value="1"/>
</dbReference>